<name>A0ABN1WJY6_9ACTN</name>
<evidence type="ECO:0000313" key="3">
    <source>
        <dbReference type="EMBL" id="GAA1252072.1"/>
    </source>
</evidence>
<reference evidence="3 4" key="1">
    <citation type="journal article" date="2019" name="Int. J. Syst. Evol. Microbiol.">
        <title>The Global Catalogue of Microorganisms (GCM) 10K type strain sequencing project: providing services to taxonomists for standard genome sequencing and annotation.</title>
        <authorList>
            <consortium name="The Broad Institute Genomics Platform"/>
            <consortium name="The Broad Institute Genome Sequencing Center for Infectious Disease"/>
            <person name="Wu L."/>
            <person name="Ma J."/>
        </authorList>
    </citation>
    <scope>NUCLEOTIDE SEQUENCE [LARGE SCALE GENOMIC DNA]</scope>
    <source>
        <strain evidence="3 4">JCM 13004</strain>
    </source>
</reference>
<evidence type="ECO:0000256" key="2">
    <source>
        <dbReference type="SAM" id="Phobius"/>
    </source>
</evidence>
<feature type="region of interest" description="Disordered" evidence="1">
    <location>
        <begin position="193"/>
        <end position="212"/>
    </location>
</feature>
<keyword evidence="4" id="KW-1185">Reference proteome</keyword>
<sequence length="348" mass="36564">MAEPADVSGPPPTSPSPALERSVSSEPPQPPAAPETPAADEAPVQAPAAAEPVAVEPPVPVEPVAEPAFGAPSFPAQPLPAQPLPAQPFAAPPFGAPAGYGWPAAEAVDDRRPVRGSRTLLLLVAALLLGPLVGGGIGYAIQAQRPPTPLPPLQPVAQPQYPAGALSPQAAAAALPAPLSIDGDLRKLLLAKPADAQDEDGNASGATPGGWETVGEMARERGDSATEFEDLLDAGLRRTAMTGWRKGDIDYRIELIQYFSADARSAYEAMDQAHVRNPQSVPFADGMQGSYWADPKQRTYVQTNLKFYYGGAKTRRGDVLVSVEIYSPNPVNADEARDLAKQQWERLG</sequence>
<feature type="region of interest" description="Disordered" evidence="1">
    <location>
        <begin position="1"/>
        <end position="66"/>
    </location>
</feature>
<accession>A0ABN1WJY6</accession>
<evidence type="ECO:0000313" key="4">
    <source>
        <dbReference type="Proteomes" id="UP001500037"/>
    </source>
</evidence>
<dbReference type="EMBL" id="BAAALF010000098">
    <property type="protein sequence ID" value="GAA1252072.1"/>
    <property type="molecule type" value="Genomic_DNA"/>
</dbReference>
<gene>
    <name evidence="3" type="ORF">GCM10009665_48520</name>
</gene>
<dbReference type="Proteomes" id="UP001500037">
    <property type="component" value="Unassembled WGS sequence"/>
</dbReference>
<evidence type="ECO:0000256" key="1">
    <source>
        <dbReference type="SAM" id="MobiDB-lite"/>
    </source>
</evidence>
<comment type="caution">
    <text evidence="3">The sequence shown here is derived from an EMBL/GenBank/DDBJ whole genome shotgun (WGS) entry which is preliminary data.</text>
</comment>
<organism evidence="3 4">
    <name type="scientific">Kitasatospora nipponensis</name>
    <dbReference type="NCBI Taxonomy" id="258049"/>
    <lineage>
        <taxon>Bacteria</taxon>
        <taxon>Bacillati</taxon>
        <taxon>Actinomycetota</taxon>
        <taxon>Actinomycetes</taxon>
        <taxon>Kitasatosporales</taxon>
        <taxon>Streptomycetaceae</taxon>
        <taxon>Kitasatospora</taxon>
    </lineage>
</organism>
<keyword evidence="2" id="KW-0472">Membrane</keyword>
<proteinExistence type="predicted"/>
<feature type="transmembrane region" description="Helical" evidence="2">
    <location>
        <begin position="120"/>
        <end position="141"/>
    </location>
</feature>
<feature type="compositionally biased region" description="Low complexity" evidence="1">
    <location>
        <begin position="35"/>
        <end position="54"/>
    </location>
</feature>
<keyword evidence="2" id="KW-0812">Transmembrane</keyword>
<keyword evidence="2" id="KW-1133">Transmembrane helix</keyword>
<protein>
    <submittedName>
        <fullName evidence="3">Uncharacterized protein</fullName>
    </submittedName>
</protein>